<dbReference type="RefSeq" id="XP_033455289.1">
    <property type="nucleotide sequence ID" value="XM_033608096.1"/>
</dbReference>
<reference evidence="5" key="3">
    <citation type="submission" date="2025-08" db="UniProtKB">
        <authorList>
            <consortium name="RefSeq"/>
        </authorList>
    </citation>
    <scope>IDENTIFICATION</scope>
    <source>
        <strain evidence="5">CBS 342.82</strain>
    </source>
</reference>
<dbReference type="PANTHER" id="PTHR47706">
    <property type="entry name" value="NMRA-LIKE FAMILY PROTEIN"/>
    <property type="match status" value="1"/>
</dbReference>
<feature type="domain" description="NmrA-like" evidence="3">
    <location>
        <begin position="8"/>
        <end position="231"/>
    </location>
</feature>
<evidence type="ECO:0000256" key="2">
    <source>
        <dbReference type="ARBA" id="ARBA00023002"/>
    </source>
</evidence>
<dbReference type="Proteomes" id="UP000504637">
    <property type="component" value="Unplaced"/>
</dbReference>
<dbReference type="PANTHER" id="PTHR47706:SF7">
    <property type="entry name" value="CIPA-LIKE, PUTATIVE (AFU_ORTHOLOGUE AFUA_1G01630)-RELATED"/>
    <property type="match status" value="1"/>
</dbReference>
<dbReference type="InterPro" id="IPR045312">
    <property type="entry name" value="PCBER-like"/>
</dbReference>
<dbReference type="AlphaFoldDB" id="A0A6J3LRK8"/>
<gene>
    <name evidence="5" type="ORF">K489DRAFT_413884</name>
</gene>
<dbReference type="CDD" id="cd05259">
    <property type="entry name" value="PCBER_SDR_a"/>
    <property type="match status" value="1"/>
</dbReference>
<name>A0A6J3LRK8_9PEZI</name>
<dbReference type="InterPro" id="IPR051609">
    <property type="entry name" value="NmrA/Isoflavone_reductase-like"/>
</dbReference>
<dbReference type="GO" id="GO:0016491">
    <property type="term" value="F:oxidoreductase activity"/>
    <property type="evidence" value="ECO:0007669"/>
    <property type="project" value="UniProtKB-KW"/>
</dbReference>
<dbReference type="InterPro" id="IPR036291">
    <property type="entry name" value="NAD(P)-bd_dom_sf"/>
</dbReference>
<dbReference type="Gene3D" id="3.90.25.10">
    <property type="entry name" value="UDP-galactose 4-epimerase, domain 1"/>
    <property type="match status" value="1"/>
</dbReference>
<reference evidence="5" key="1">
    <citation type="submission" date="2020-01" db="EMBL/GenBank/DDBJ databases">
        <authorList>
            <consortium name="DOE Joint Genome Institute"/>
            <person name="Haridas S."/>
            <person name="Albert R."/>
            <person name="Binder M."/>
            <person name="Bloem J."/>
            <person name="Labutti K."/>
            <person name="Salamov A."/>
            <person name="Andreopoulos B."/>
            <person name="Baker S.E."/>
            <person name="Barry K."/>
            <person name="Bills G."/>
            <person name="Bluhm B.H."/>
            <person name="Cannon C."/>
            <person name="Castanera R."/>
            <person name="Culley D.E."/>
            <person name="Daum C."/>
            <person name="Ezra D."/>
            <person name="Gonzalez J.B."/>
            <person name="Henrissat B."/>
            <person name="Kuo A."/>
            <person name="Liang C."/>
            <person name="Lipzen A."/>
            <person name="Lutzoni F."/>
            <person name="Magnuson J."/>
            <person name="Mondo S."/>
            <person name="Nolan M."/>
            <person name="Ohm R."/>
            <person name="Pangilinan J."/>
            <person name="Park H.-J."/>
            <person name="Ramirez L."/>
            <person name="Alfaro M."/>
            <person name="Sun H."/>
            <person name="Tritt A."/>
            <person name="Yoshinaga Y."/>
            <person name="Zwiers L.-H."/>
            <person name="Turgeon B.G."/>
            <person name="Goodwin S.B."/>
            <person name="Spatafora J.W."/>
            <person name="Crous P.W."/>
            <person name="Grigoriev I.V."/>
        </authorList>
    </citation>
    <scope>NUCLEOTIDE SEQUENCE</scope>
    <source>
        <strain evidence="5">CBS 342.82</strain>
    </source>
</reference>
<evidence type="ECO:0000259" key="3">
    <source>
        <dbReference type="Pfam" id="PF05368"/>
    </source>
</evidence>
<sequence length="317" mass="34711">MSSPKFLKNVAIVGAGGNSGKFMAEALVAGGKHTVTAITRHESKSPIPSGVQVAKVDYDDHESLVAALKGQDALIITLGVTAPHDQQRRLLRAAAEAKVPWVLPNEWSPDTEDEGVVRDVRAFTDRPKIREEIAAEGKLAYISVTTGFWYEWSVPIPSAFGFDIDNRTATLFDEGETPISVSTWPQIGRAVAALLSLPSDKLEAYRNKQVYINSFTITQKEMLASLQRVTGTSESDWTIIKQSVTERYSQGQVELGKGDRVGFVKMMYSRIFFPDGNGNFEKRRGLANAALGLPKEDLDEATKRATDRGSAAYRTSA</sequence>
<keyword evidence="1" id="KW-0521">NADP</keyword>
<dbReference type="Pfam" id="PF05368">
    <property type="entry name" value="NmrA"/>
    <property type="match status" value="1"/>
</dbReference>
<dbReference type="Gene3D" id="3.40.50.720">
    <property type="entry name" value="NAD(P)-binding Rossmann-like Domain"/>
    <property type="match status" value="1"/>
</dbReference>
<dbReference type="InterPro" id="IPR008030">
    <property type="entry name" value="NmrA-like"/>
</dbReference>
<dbReference type="GeneID" id="54365895"/>
<evidence type="ECO:0000313" key="5">
    <source>
        <dbReference type="RefSeq" id="XP_033455289.1"/>
    </source>
</evidence>
<evidence type="ECO:0000313" key="4">
    <source>
        <dbReference type="Proteomes" id="UP000504637"/>
    </source>
</evidence>
<evidence type="ECO:0000256" key="1">
    <source>
        <dbReference type="ARBA" id="ARBA00022857"/>
    </source>
</evidence>
<dbReference type="OrthoDB" id="419598at2759"/>
<protein>
    <submittedName>
        <fullName evidence="5">NAD(P)-binding protein</fullName>
    </submittedName>
</protein>
<reference evidence="5" key="2">
    <citation type="submission" date="2020-04" db="EMBL/GenBank/DDBJ databases">
        <authorList>
            <consortium name="NCBI Genome Project"/>
        </authorList>
    </citation>
    <scope>NUCLEOTIDE SEQUENCE</scope>
    <source>
        <strain evidence="5">CBS 342.82</strain>
    </source>
</reference>
<proteinExistence type="predicted"/>
<organism evidence="5">
    <name type="scientific">Dissoconium aciculare CBS 342.82</name>
    <dbReference type="NCBI Taxonomy" id="1314786"/>
    <lineage>
        <taxon>Eukaryota</taxon>
        <taxon>Fungi</taxon>
        <taxon>Dikarya</taxon>
        <taxon>Ascomycota</taxon>
        <taxon>Pezizomycotina</taxon>
        <taxon>Dothideomycetes</taxon>
        <taxon>Dothideomycetidae</taxon>
        <taxon>Mycosphaerellales</taxon>
        <taxon>Dissoconiaceae</taxon>
        <taxon>Dissoconium</taxon>
    </lineage>
</organism>
<dbReference type="SUPFAM" id="SSF51735">
    <property type="entry name" value="NAD(P)-binding Rossmann-fold domains"/>
    <property type="match status" value="1"/>
</dbReference>
<keyword evidence="2" id="KW-0560">Oxidoreductase</keyword>
<keyword evidence="4" id="KW-1185">Reference proteome</keyword>
<accession>A0A6J3LRK8</accession>